<reference evidence="5" key="2">
    <citation type="submission" date="2012-08" db="EMBL/GenBank/DDBJ databases">
        <title>Genome sequence of Kazachstania naganishii.</title>
        <authorList>
            <person name="Gordon J.L."/>
            <person name="Armisen D."/>
            <person name="Proux-Wera E."/>
            <person name="OhEigeartaigh S.S."/>
            <person name="Byrne K.P."/>
            <person name="Wolfe K.H."/>
        </authorList>
    </citation>
    <scope>NUCLEOTIDE SEQUENCE [LARGE SCALE GENOMIC DNA]</scope>
    <source>
        <strain evidence="5">ATCC MYA-139 / BCRC 22969 / CBS 8797 / CCRC 22969 / KCTC 17520 / NBRC 10181 / NCYC 3082</strain>
    </source>
</reference>
<evidence type="ECO:0000313" key="5">
    <source>
        <dbReference type="Proteomes" id="UP000006310"/>
    </source>
</evidence>
<keyword evidence="5" id="KW-1185">Reference proteome</keyword>
<dbReference type="OMA" id="PKKYMPR"/>
<dbReference type="Proteomes" id="UP000006310">
    <property type="component" value="Chromosome 9"/>
</dbReference>
<evidence type="ECO:0000256" key="3">
    <source>
        <dbReference type="ARBA" id="ARBA00023274"/>
    </source>
</evidence>
<dbReference type="GO" id="GO:0003735">
    <property type="term" value="F:structural constituent of ribosome"/>
    <property type="evidence" value="ECO:0007669"/>
    <property type="project" value="EnsemblFungi"/>
</dbReference>
<dbReference type="OrthoDB" id="432645at2759"/>
<dbReference type="EMBL" id="HE978322">
    <property type="protein sequence ID" value="CCK72034.1"/>
    <property type="molecule type" value="Genomic_DNA"/>
</dbReference>
<dbReference type="AlphaFoldDB" id="J7S9D7"/>
<dbReference type="InterPro" id="IPR001857">
    <property type="entry name" value="Ribosomal_bL19"/>
</dbReference>
<dbReference type="GO" id="GO:0006412">
    <property type="term" value="P:translation"/>
    <property type="evidence" value="ECO:0007669"/>
    <property type="project" value="InterPro"/>
</dbReference>
<comment type="similarity">
    <text evidence="1">Belongs to the bacterial ribosomal protein bL19 family.</text>
</comment>
<organism evidence="4 5">
    <name type="scientific">Huiozyma naganishii (strain ATCC MYA-139 / BCRC 22969 / CBS 8797 / KCTC 17520 / NBRC 10181 / NCYC 3082 / Yp74L-3)</name>
    <name type="common">Yeast</name>
    <name type="synonym">Kazachstania naganishii</name>
    <dbReference type="NCBI Taxonomy" id="1071383"/>
    <lineage>
        <taxon>Eukaryota</taxon>
        <taxon>Fungi</taxon>
        <taxon>Dikarya</taxon>
        <taxon>Ascomycota</taxon>
        <taxon>Saccharomycotina</taxon>
        <taxon>Saccharomycetes</taxon>
        <taxon>Saccharomycetales</taxon>
        <taxon>Saccharomycetaceae</taxon>
        <taxon>Huiozyma</taxon>
    </lineage>
</organism>
<evidence type="ECO:0000313" key="4">
    <source>
        <dbReference type="EMBL" id="CCK72034.1"/>
    </source>
</evidence>
<dbReference type="InterPro" id="IPR008991">
    <property type="entry name" value="Translation_prot_SH3-like_sf"/>
</dbReference>
<sequence length="192" mass="22097">MSTMTGRLCVSQAMQRGAMVFARRWYQVPVSRRKMIPVYPPLEKPPLKRGPLLRKVSMLELDSTLDRDRWRRSLLAKRARNDAPQQQQATPTVAVGDVVRVVYNRAKCAFDPFVGYVLGVNRKRVVQDASLLLRNAVAKTVVETRVPIFSPLVERIEVLKKSDGKRARNKHYYIRGTKLDVNNLEARLRKKK</sequence>
<gene>
    <name evidence="4" type="primary">KNAG0I02480</name>
    <name evidence="4" type="ordered locus">KNAG_0I02480</name>
</gene>
<dbReference type="GeneID" id="34527777"/>
<dbReference type="Gene3D" id="2.30.30.790">
    <property type="match status" value="1"/>
</dbReference>
<reference evidence="4 5" key="1">
    <citation type="journal article" date="2011" name="Proc. Natl. Acad. Sci. U.S.A.">
        <title>Evolutionary erosion of yeast sex chromosomes by mating-type switching accidents.</title>
        <authorList>
            <person name="Gordon J.L."/>
            <person name="Armisen D."/>
            <person name="Proux-Wera E."/>
            <person name="Oheigeartaigh S.S."/>
            <person name="Byrne K.P."/>
            <person name="Wolfe K.H."/>
        </authorList>
    </citation>
    <scope>NUCLEOTIDE SEQUENCE [LARGE SCALE GENOMIC DNA]</scope>
    <source>
        <strain evidence="5">ATCC MYA-139 / BCRC 22969 / CBS 8797 / CCRC 22969 / KCTC 17520 / NBRC 10181 / NCYC 3082</strain>
    </source>
</reference>
<keyword evidence="2" id="KW-0689">Ribosomal protein</keyword>
<protein>
    <recommendedName>
        <fullName evidence="6">Ribosomal protein L19</fullName>
    </recommendedName>
</protein>
<dbReference type="eggNOG" id="KOG1698">
    <property type="taxonomic scope" value="Eukaryota"/>
</dbReference>
<name>J7S9D7_HUIN7</name>
<dbReference type="GO" id="GO:0005762">
    <property type="term" value="C:mitochondrial large ribosomal subunit"/>
    <property type="evidence" value="ECO:0007669"/>
    <property type="project" value="EnsemblFungi"/>
</dbReference>
<accession>J7S9D7</accession>
<dbReference type="InterPro" id="IPR038657">
    <property type="entry name" value="Ribosomal_bL19_sf"/>
</dbReference>
<evidence type="ECO:0008006" key="6">
    <source>
        <dbReference type="Google" id="ProtNLM"/>
    </source>
</evidence>
<keyword evidence="3" id="KW-0687">Ribonucleoprotein</keyword>
<dbReference type="STRING" id="1071383.J7S9D7"/>
<dbReference type="RefSeq" id="XP_022466279.1">
    <property type="nucleotide sequence ID" value="XM_022609933.1"/>
</dbReference>
<dbReference type="Pfam" id="PF01245">
    <property type="entry name" value="Ribosomal_L19"/>
    <property type="match status" value="1"/>
</dbReference>
<dbReference type="SUPFAM" id="SSF50104">
    <property type="entry name" value="Translation proteins SH3-like domain"/>
    <property type="match status" value="1"/>
</dbReference>
<dbReference type="PANTHER" id="PTHR15680">
    <property type="entry name" value="RIBOSOMAL PROTEIN L19"/>
    <property type="match status" value="1"/>
</dbReference>
<proteinExistence type="inferred from homology"/>
<dbReference type="HOGENOM" id="CLU_076387_2_0_1"/>
<dbReference type="KEGG" id="kng:KNAG_0I02480"/>
<evidence type="ECO:0000256" key="2">
    <source>
        <dbReference type="ARBA" id="ARBA00022980"/>
    </source>
</evidence>
<evidence type="ECO:0000256" key="1">
    <source>
        <dbReference type="ARBA" id="ARBA00005781"/>
    </source>
</evidence>
<dbReference type="PANTHER" id="PTHR15680:SF9">
    <property type="entry name" value="LARGE RIBOSOMAL SUBUNIT PROTEIN BL19M"/>
    <property type="match status" value="1"/>
</dbReference>